<comment type="caution">
    <text evidence="8">The sequence shown here is derived from an EMBL/GenBank/DDBJ whole genome shotgun (WGS) entry which is preliminary data.</text>
</comment>
<evidence type="ECO:0000256" key="6">
    <source>
        <dbReference type="RuleBase" id="RU361277"/>
    </source>
</evidence>
<dbReference type="InterPro" id="IPR013149">
    <property type="entry name" value="ADH-like_C"/>
</dbReference>
<evidence type="ECO:0000313" key="10">
    <source>
        <dbReference type="Proteomes" id="UP000183760"/>
    </source>
</evidence>
<comment type="cofactor">
    <cofactor evidence="1 6">
        <name>Zn(2+)</name>
        <dbReference type="ChEBI" id="CHEBI:29105"/>
    </cofactor>
</comment>
<dbReference type="Pfam" id="PF08240">
    <property type="entry name" value="ADH_N"/>
    <property type="match status" value="1"/>
</dbReference>
<keyword evidence="4" id="KW-0560">Oxidoreductase</keyword>
<keyword evidence="2 6" id="KW-0479">Metal-binding</keyword>
<reference evidence="8 11" key="2">
    <citation type="submission" date="2019-07" db="EMBL/GenBank/DDBJ databases">
        <title>Whole genome shotgun sequence of Myxococcus fulvus NBRC 100333.</title>
        <authorList>
            <person name="Hosoyama A."/>
            <person name="Uohara A."/>
            <person name="Ohji S."/>
            <person name="Ichikawa N."/>
        </authorList>
    </citation>
    <scope>NUCLEOTIDE SEQUENCE [LARGE SCALE GENOMIC DNA]</scope>
    <source>
        <strain evidence="8 11">NBRC 100333</strain>
    </source>
</reference>
<dbReference type="PANTHER" id="PTHR43880">
    <property type="entry name" value="ALCOHOL DEHYDROGENASE"/>
    <property type="match status" value="1"/>
</dbReference>
<dbReference type="PANTHER" id="PTHR43880:SF12">
    <property type="entry name" value="ALCOHOL DEHYDROGENASE CLASS-3"/>
    <property type="match status" value="1"/>
</dbReference>
<dbReference type="InterPro" id="IPR036291">
    <property type="entry name" value="NAD(P)-bd_dom_sf"/>
</dbReference>
<evidence type="ECO:0000313" key="8">
    <source>
        <dbReference type="EMBL" id="GEN11441.1"/>
    </source>
</evidence>
<dbReference type="InterPro" id="IPR011032">
    <property type="entry name" value="GroES-like_sf"/>
</dbReference>
<dbReference type="Gene3D" id="3.90.180.10">
    <property type="entry name" value="Medium-chain alcohol dehydrogenases, catalytic domain"/>
    <property type="match status" value="1"/>
</dbReference>
<comment type="similarity">
    <text evidence="6">Belongs to the zinc-containing alcohol dehydrogenase family.</text>
</comment>
<feature type="domain" description="Enoyl reductase (ER)" evidence="7">
    <location>
        <begin position="16"/>
        <end position="368"/>
    </location>
</feature>
<dbReference type="GO" id="GO:0008270">
    <property type="term" value="F:zinc ion binding"/>
    <property type="evidence" value="ECO:0007669"/>
    <property type="project" value="InterPro"/>
</dbReference>
<dbReference type="GO" id="GO:0051903">
    <property type="term" value="F:S-(hydroxymethyl)glutathione dehydrogenase [NAD(P)+] activity"/>
    <property type="evidence" value="ECO:0007669"/>
    <property type="project" value="TreeGrafter"/>
</dbReference>
<keyword evidence="3 6" id="KW-0862">Zinc</keyword>
<dbReference type="InterPro" id="IPR020843">
    <property type="entry name" value="ER"/>
</dbReference>
<dbReference type="OrthoDB" id="9809185at2"/>
<evidence type="ECO:0000259" key="7">
    <source>
        <dbReference type="SMART" id="SM00829"/>
    </source>
</evidence>
<dbReference type="SUPFAM" id="SSF50129">
    <property type="entry name" value="GroES-like"/>
    <property type="match status" value="1"/>
</dbReference>
<gene>
    <name evidence="8" type="primary">areB</name>
    <name evidence="8" type="ORF">MFU01_64780</name>
    <name evidence="9" type="ORF">SAMN05443572_105197</name>
</gene>
<dbReference type="Gene3D" id="3.40.50.720">
    <property type="entry name" value="NAD(P)-binding Rossmann-like Domain"/>
    <property type="match status" value="1"/>
</dbReference>
<evidence type="ECO:0000256" key="4">
    <source>
        <dbReference type="ARBA" id="ARBA00023002"/>
    </source>
</evidence>
<keyword evidence="10" id="KW-1185">Reference proteome</keyword>
<dbReference type="RefSeq" id="WP_074954877.1">
    <property type="nucleotide sequence ID" value="NZ_BJXR01000047.1"/>
</dbReference>
<reference evidence="9 10" key="1">
    <citation type="submission" date="2016-10" db="EMBL/GenBank/DDBJ databases">
        <authorList>
            <person name="Varghese N."/>
            <person name="Submissions S."/>
        </authorList>
    </citation>
    <scope>NUCLEOTIDE SEQUENCE [LARGE SCALE GENOMIC DNA]</scope>
    <source>
        <strain evidence="9 10">DSM 16525</strain>
    </source>
</reference>
<dbReference type="EMBL" id="BJXR01000047">
    <property type="protein sequence ID" value="GEN11441.1"/>
    <property type="molecule type" value="Genomic_DNA"/>
</dbReference>
<dbReference type="GO" id="GO:0005829">
    <property type="term" value="C:cytosol"/>
    <property type="evidence" value="ECO:0007669"/>
    <property type="project" value="TreeGrafter"/>
</dbReference>
<dbReference type="STRING" id="1334629.MFUL124B02_26295"/>
<sequence>MSEQTQAKAAVVWKKGGPFQLEDVTIDAPQADEVLVRMVATGMCHTDMIVRDQYYPVPLPAVLGHEGAGIVERVGSRVTKVVPGDHVVMAFTFCGKCDLCQSGHPAYCREFFARNMGGGRIDGSTATQKEGKPLHDHFFGQSSFGTLAIATERNIVKVRKDVPLELLGPLGCGISTGAGAVLNSMKVTAGSSFAAFGSGAVGLSAIMAAKLAGATTIIAVDTKPNRLKLALELGATHAVNGQDEDAVEFIRRVTGGKGVDFTLESTGHPKVLRQAVDALDILGTCGVVGAPPMGTDASFDVNDLMVPGKSIRGIVEGDSVPDVFIPQLIDLYSQGKFPFDKLVKFYPLTQINEAAKDSEKGDTLKPVIRMSQAN</sequence>
<evidence type="ECO:0000256" key="2">
    <source>
        <dbReference type="ARBA" id="ARBA00022723"/>
    </source>
</evidence>
<accession>A0A511TB85</accession>
<evidence type="ECO:0000313" key="9">
    <source>
        <dbReference type="EMBL" id="SEU13511.1"/>
    </source>
</evidence>
<protein>
    <submittedName>
        <fullName evidence="8">Aryl-alcohol dehydrogenase</fullName>
    </submittedName>
</protein>
<keyword evidence="5" id="KW-0520">NAD</keyword>
<dbReference type="Proteomes" id="UP000321514">
    <property type="component" value="Unassembled WGS sequence"/>
</dbReference>
<dbReference type="AlphaFoldDB" id="A0A511TB85"/>
<dbReference type="Pfam" id="PF00107">
    <property type="entry name" value="ADH_zinc_N"/>
    <property type="match status" value="1"/>
</dbReference>
<name>A0A511TB85_MYXFU</name>
<evidence type="ECO:0000256" key="1">
    <source>
        <dbReference type="ARBA" id="ARBA00001947"/>
    </source>
</evidence>
<dbReference type="SUPFAM" id="SSF51735">
    <property type="entry name" value="NAD(P)-binding Rossmann-fold domains"/>
    <property type="match status" value="1"/>
</dbReference>
<dbReference type="GO" id="GO:0046294">
    <property type="term" value="P:formaldehyde catabolic process"/>
    <property type="evidence" value="ECO:0007669"/>
    <property type="project" value="TreeGrafter"/>
</dbReference>
<evidence type="ECO:0000256" key="3">
    <source>
        <dbReference type="ARBA" id="ARBA00022833"/>
    </source>
</evidence>
<dbReference type="CDD" id="cd08278">
    <property type="entry name" value="benzyl_alcohol_DH"/>
    <property type="match status" value="1"/>
</dbReference>
<evidence type="ECO:0000313" key="11">
    <source>
        <dbReference type="Proteomes" id="UP000321514"/>
    </source>
</evidence>
<evidence type="ECO:0000256" key="5">
    <source>
        <dbReference type="ARBA" id="ARBA00023027"/>
    </source>
</evidence>
<dbReference type="InterPro" id="IPR013154">
    <property type="entry name" value="ADH-like_N"/>
</dbReference>
<dbReference type="EMBL" id="FOIB01000005">
    <property type="protein sequence ID" value="SEU13511.1"/>
    <property type="molecule type" value="Genomic_DNA"/>
</dbReference>
<proteinExistence type="inferred from homology"/>
<dbReference type="Proteomes" id="UP000183760">
    <property type="component" value="Unassembled WGS sequence"/>
</dbReference>
<dbReference type="FunFam" id="3.40.50.720:FF:000003">
    <property type="entry name" value="S-(hydroxymethyl)glutathione dehydrogenase"/>
    <property type="match status" value="1"/>
</dbReference>
<dbReference type="InterPro" id="IPR002328">
    <property type="entry name" value="ADH_Zn_CS"/>
</dbReference>
<dbReference type="SMART" id="SM00829">
    <property type="entry name" value="PKS_ER"/>
    <property type="match status" value="1"/>
</dbReference>
<organism evidence="8 11">
    <name type="scientific">Myxococcus fulvus</name>
    <dbReference type="NCBI Taxonomy" id="33"/>
    <lineage>
        <taxon>Bacteria</taxon>
        <taxon>Pseudomonadati</taxon>
        <taxon>Myxococcota</taxon>
        <taxon>Myxococcia</taxon>
        <taxon>Myxococcales</taxon>
        <taxon>Cystobacterineae</taxon>
        <taxon>Myxococcaceae</taxon>
        <taxon>Myxococcus</taxon>
    </lineage>
</organism>
<dbReference type="PROSITE" id="PS00059">
    <property type="entry name" value="ADH_ZINC"/>
    <property type="match status" value="1"/>
</dbReference>